<dbReference type="Pfam" id="PF07690">
    <property type="entry name" value="MFS_1"/>
    <property type="match status" value="1"/>
</dbReference>
<sequence length="442" mass="46521">MSTPTSNTSMARVATASLAGTTIEFYDFLIYGLAAGLVFNAVFFPEYGGAEGTWASIATFGVAFVFRPLGAIVFGHFGDRIGRKVTLVTTLLIMGLSTFAIGLLPSATSIGVVAVALLVTLRALQGFALGGEWAGAALLTTEHAGAKKRGAYAMFPQLGPSVGLILAAGVMLLFLNTFGQDAFVSWAWRLPFLVSLVLVAVGMWVRIKIAETPSFAKIKEQKAEVRLPFGDCIRDQWRQILLGAGIMSTVFAAFYTGVAFLPGYGIQVVGLTFNQILFALIIAGAVMSVAVIGSAILSDVIGRKAVLMTGMVVALAAGPIAFATMEPGSYGRYVLAMCLLLVVLGVSYGPMAAYLPEQFQARYRYTGAGLAYNLAGVLGGALPLVIGDDLIAKWGPEGIGYFLTVNAVISAVCLLMMTETKDRALDVTYESPVPLTTDPANA</sequence>
<dbReference type="InterPro" id="IPR005829">
    <property type="entry name" value="Sugar_transporter_CS"/>
</dbReference>
<dbReference type="PROSITE" id="PS00217">
    <property type="entry name" value="SUGAR_TRANSPORT_2"/>
    <property type="match status" value="1"/>
</dbReference>
<feature type="transmembrane region" description="Helical" evidence="7">
    <location>
        <begin position="110"/>
        <end position="130"/>
    </location>
</feature>
<name>A0ABW2NA55_9ACTN</name>
<evidence type="ECO:0000256" key="3">
    <source>
        <dbReference type="ARBA" id="ARBA00022475"/>
    </source>
</evidence>
<evidence type="ECO:0000256" key="4">
    <source>
        <dbReference type="ARBA" id="ARBA00022692"/>
    </source>
</evidence>
<feature type="transmembrane region" description="Helical" evidence="7">
    <location>
        <begin position="151"/>
        <end position="174"/>
    </location>
</feature>
<evidence type="ECO:0000256" key="2">
    <source>
        <dbReference type="ARBA" id="ARBA00022448"/>
    </source>
</evidence>
<dbReference type="Proteomes" id="UP001596524">
    <property type="component" value="Unassembled WGS sequence"/>
</dbReference>
<feature type="transmembrane region" description="Helical" evidence="7">
    <location>
        <begin position="186"/>
        <end position="205"/>
    </location>
</feature>
<evidence type="ECO:0000256" key="1">
    <source>
        <dbReference type="ARBA" id="ARBA00004651"/>
    </source>
</evidence>
<keyword evidence="5 7" id="KW-1133">Transmembrane helix</keyword>
<dbReference type="PANTHER" id="PTHR43045">
    <property type="entry name" value="SHIKIMATE TRANSPORTER"/>
    <property type="match status" value="1"/>
</dbReference>
<feature type="transmembrane region" description="Helical" evidence="7">
    <location>
        <begin position="330"/>
        <end position="355"/>
    </location>
</feature>
<dbReference type="SUPFAM" id="SSF103473">
    <property type="entry name" value="MFS general substrate transporter"/>
    <property type="match status" value="1"/>
</dbReference>
<feature type="transmembrane region" description="Helical" evidence="7">
    <location>
        <begin position="398"/>
        <end position="417"/>
    </location>
</feature>
<protein>
    <submittedName>
        <fullName evidence="9">MFS transporter</fullName>
    </submittedName>
</protein>
<dbReference type="InterPro" id="IPR011701">
    <property type="entry name" value="MFS"/>
</dbReference>
<feature type="domain" description="Major facilitator superfamily (MFS) profile" evidence="8">
    <location>
        <begin position="13"/>
        <end position="422"/>
    </location>
</feature>
<keyword evidence="3" id="KW-1003">Cell membrane</keyword>
<keyword evidence="2" id="KW-0813">Transport</keyword>
<comment type="caution">
    <text evidence="9">The sequence shown here is derived from an EMBL/GenBank/DDBJ whole genome shotgun (WGS) entry which is preliminary data.</text>
</comment>
<feature type="transmembrane region" description="Helical" evidence="7">
    <location>
        <begin position="240"/>
        <end position="264"/>
    </location>
</feature>
<feature type="transmembrane region" description="Helical" evidence="7">
    <location>
        <begin position="276"/>
        <end position="298"/>
    </location>
</feature>
<evidence type="ECO:0000256" key="7">
    <source>
        <dbReference type="SAM" id="Phobius"/>
    </source>
</evidence>
<evidence type="ECO:0000256" key="6">
    <source>
        <dbReference type="ARBA" id="ARBA00023136"/>
    </source>
</evidence>
<feature type="transmembrane region" description="Helical" evidence="7">
    <location>
        <begin position="305"/>
        <end position="324"/>
    </location>
</feature>
<dbReference type="PROSITE" id="PS50850">
    <property type="entry name" value="MFS"/>
    <property type="match status" value="1"/>
</dbReference>
<dbReference type="InterPro" id="IPR020846">
    <property type="entry name" value="MFS_dom"/>
</dbReference>
<evidence type="ECO:0000256" key="5">
    <source>
        <dbReference type="ARBA" id="ARBA00022989"/>
    </source>
</evidence>
<evidence type="ECO:0000259" key="8">
    <source>
        <dbReference type="PROSITE" id="PS50850"/>
    </source>
</evidence>
<reference evidence="10" key="1">
    <citation type="journal article" date="2019" name="Int. J. Syst. Evol. Microbiol.">
        <title>The Global Catalogue of Microorganisms (GCM) 10K type strain sequencing project: providing services to taxonomists for standard genome sequencing and annotation.</title>
        <authorList>
            <consortium name="The Broad Institute Genomics Platform"/>
            <consortium name="The Broad Institute Genome Sequencing Center for Infectious Disease"/>
            <person name="Wu L."/>
            <person name="Ma J."/>
        </authorList>
    </citation>
    <scope>NUCLEOTIDE SEQUENCE [LARGE SCALE GENOMIC DNA]</scope>
    <source>
        <strain evidence="10">FCH27</strain>
    </source>
</reference>
<feature type="transmembrane region" description="Helical" evidence="7">
    <location>
        <begin position="367"/>
        <end position="386"/>
    </location>
</feature>
<proteinExistence type="predicted"/>
<keyword evidence="6 7" id="KW-0472">Membrane</keyword>
<feature type="transmembrane region" description="Helical" evidence="7">
    <location>
        <begin position="85"/>
        <end position="104"/>
    </location>
</feature>
<keyword evidence="4 7" id="KW-0812">Transmembrane</keyword>
<dbReference type="EMBL" id="JBHTCH010000025">
    <property type="protein sequence ID" value="MFC7362734.1"/>
    <property type="molecule type" value="Genomic_DNA"/>
</dbReference>
<dbReference type="InterPro" id="IPR036259">
    <property type="entry name" value="MFS_trans_sf"/>
</dbReference>
<gene>
    <name evidence="9" type="ORF">ACFQO6_20865</name>
</gene>
<comment type="subcellular location">
    <subcellularLocation>
        <location evidence="1">Cell membrane</location>
        <topology evidence="1">Multi-pass membrane protein</topology>
    </subcellularLocation>
</comment>
<keyword evidence="10" id="KW-1185">Reference proteome</keyword>
<feature type="transmembrane region" description="Helical" evidence="7">
    <location>
        <begin position="53"/>
        <end position="73"/>
    </location>
</feature>
<dbReference type="PROSITE" id="PS00216">
    <property type="entry name" value="SUGAR_TRANSPORT_1"/>
    <property type="match status" value="1"/>
</dbReference>
<dbReference type="CDD" id="cd17369">
    <property type="entry name" value="MFS_ShiA_like"/>
    <property type="match status" value="1"/>
</dbReference>
<evidence type="ECO:0000313" key="9">
    <source>
        <dbReference type="EMBL" id="MFC7362734.1"/>
    </source>
</evidence>
<accession>A0ABW2NA55</accession>
<organism evidence="9 10">
    <name type="scientific">Nocardioides astragali</name>
    <dbReference type="NCBI Taxonomy" id="1776736"/>
    <lineage>
        <taxon>Bacteria</taxon>
        <taxon>Bacillati</taxon>
        <taxon>Actinomycetota</taxon>
        <taxon>Actinomycetes</taxon>
        <taxon>Propionibacteriales</taxon>
        <taxon>Nocardioidaceae</taxon>
        <taxon>Nocardioides</taxon>
    </lineage>
</organism>
<dbReference type="RefSeq" id="WP_255888852.1">
    <property type="nucleotide sequence ID" value="NZ_JAFMZM010000001.1"/>
</dbReference>
<dbReference type="Gene3D" id="1.20.1250.20">
    <property type="entry name" value="MFS general substrate transporter like domains"/>
    <property type="match status" value="1"/>
</dbReference>
<feature type="transmembrane region" description="Helical" evidence="7">
    <location>
        <begin position="28"/>
        <end position="47"/>
    </location>
</feature>
<evidence type="ECO:0000313" key="10">
    <source>
        <dbReference type="Proteomes" id="UP001596524"/>
    </source>
</evidence>
<dbReference type="PANTHER" id="PTHR43045:SF2">
    <property type="entry name" value="INNER MEMBRANE METABOLITE TRANSPORT PROTEIN YHJE"/>
    <property type="match status" value="1"/>
</dbReference>